<dbReference type="Proteomes" id="UP000038040">
    <property type="component" value="Unplaced"/>
</dbReference>
<dbReference type="PROSITE" id="PS01186">
    <property type="entry name" value="EGF_2"/>
    <property type="match status" value="1"/>
</dbReference>
<accession>A0A158Q490</accession>
<feature type="domain" description="EGF-like" evidence="9">
    <location>
        <begin position="152"/>
        <end position="187"/>
    </location>
</feature>
<dbReference type="OrthoDB" id="6252479at2759"/>
<dbReference type="PROSITE" id="PS00022">
    <property type="entry name" value="EGF_1"/>
    <property type="match status" value="2"/>
</dbReference>
<dbReference type="GO" id="GO:0007157">
    <property type="term" value="P:heterophilic cell-cell adhesion via plasma membrane cell adhesion molecules"/>
    <property type="evidence" value="ECO:0007669"/>
    <property type="project" value="TreeGrafter"/>
</dbReference>
<dbReference type="PANTHER" id="PTHR24049:SF22">
    <property type="entry name" value="DROSOPHILA CRUMBS HOMOLOG"/>
    <property type="match status" value="1"/>
</dbReference>
<dbReference type="InterPro" id="IPR001791">
    <property type="entry name" value="Laminin_G"/>
</dbReference>
<proteinExistence type="predicted"/>
<reference evidence="10 12" key="2">
    <citation type="submission" date="2018-11" db="EMBL/GenBank/DDBJ databases">
        <authorList>
            <consortium name="Pathogen Informatics"/>
        </authorList>
    </citation>
    <scope>NUCLEOTIDE SEQUENCE [LARGE SCALE GENOMIC DNA]</scope>
</reference>
<dbReference type="Gene3D" id="2.10.25.10">
    <property type="entry name" value="Laminin"/>
    <property type="match status" value="2"/>
</dbReference>
<dbReference type="STRING" id="318479.A0A158Q490"/>
<dbReference type="InterPro" id="IPR051022">
    <property type="entry name" value="Notch_Cell-Fate_Det"/>
</dbReference>
<evidence type="ECO:0000256" key="7">
    <source>
        <dbReference type="SAM" id="MobiDB-lite"/>
    </source>
</evidence>
<feature type="disulfide bond" evidence="5">
    <location>
        <begin position="177"/>
        <end position="186"/>
    </location>
</feature>
<feature type="region of interest" description="Disordered" evidence="7">
    <location>
        <begin position="696"/>
        <end position="716"/>
    </location>
</feature>
<organism evidence="11 13">
    <name type="scientific">Dracunculus medinensis</name>
    <name type="common">Guinea worm</name>
    <dbReference type="NCBI Taxonomy" id="318479"/>
    <lineage>
        <taxon>Eukaryota</taxon>
        <taxon>Metazoa</taxon>
        <taxon>Ecdysozoa</taxon>
        <taxon>Nematoda</taxon>
        <taxon>Chromadorea</taxon>
        <taxon>Rhabditida</taxon>
        <taxon>Spirurina</taxon>
        <taxon>Dracunculoidea</taxon>
        <taxon>Dracunculidae</taxon>
        <taxon>Dracunculus</taxon>
    </lineage>
</organism>
<dbReference type="WBParaSite" id="DME_0000426901-mRNA-1">
    <property type="protein sequence ID" value="DME_0000426901-mRNA-1"/>
    <property type="gene ID" value="DME_0000426901"/>
</dbReference>
<evidence type="ECO:0000259" key="8">
    <source>
        <dbReference type="PROSITE" id="PS50025"/>
    </source>
</evidence>
<evidence type="ECO:0000256" key="4">
    <source>
        <dbReference type="ARBA" id="ARBA00023157"/>
    </source>
</evidence>
<sequence length="881" mass="99155">MEVSLDNIVGSVFSNICSIENECMHGGQCEQYTLINDRYEELIGHGTTRIARSLALQYKCICKPNRSGSYCEHKNSHCTDDRKCINGGKCDPDSDKCLCKPSCRNSFKNILYKRIMIKDICGGGKCVNIPGSFKCVCEDKITDTPCENRALSTNLCAFVNCLNGKCISDDGKARCECEIGFEGEQCQFRVRSFRLQSYVEVLLPKKIFDIKIEFKTTLPSALLYYSYTTASLNDFAVIDIINGKIRYSSNVDGVGFSNFAIHEKINDGTWKRIHIEQKWQTLKITLQRCEIDGYCKICDGKNCSAVIVTQLPQLSITNGINIIGSITNTSEIAKRPAQISAIDFIGCMRRIEFNGKDISSLDILTEQSTGNNCSVTRSCQDEHFEMKRCGDGLCKYSDFSDTCICEGGYDAFSCSSAMQPWLLDGGEVHFELSVYMLRQISFISVDLPKALEASDGYRSKRSSLKDIPCEETEYNEGEPFDGVTQWMEIDFRTFHANGIIFTLVENGNYSRIELINGSLHFITIIRGANPIDIQLDGNKSDGKWYRVGLQQSKDQRIVRFNCGDHGKEIYAEAEFPRLISNNVNSIKLGNANDGTSFVGCVRRFIVNNQAQLFDKSEALLQQIFVPVESRRLAKGCTISSEHLPSSLHWNSFWTLPTNLKTNAINNPSMREISSVSSFSAAMRDLQRLCVKRDRPNSSSSTIYASGENLHVPNQHSTPKVTLHSINRQMEKQESNLRQLKHAIRQSRISIHNSALNPSSSECSYDEPIRCRQRHRSNGPQKTDHYRSSPNSEMEYFPLSVENPLSLTPAKQVKHGYSSQSTILEGQYRSDKESDSIKTLRVSRNMVPRMPRSTILDSDSSTDQSIKENRRISTICVPSAYV</sequence>
<feature type="region of interest" description="Disordered" evidence="7">
    <location>
        <begin position="772"/>
        <end position="791"/>
    </location>
</feature>
<feature type="coiled-coil region" evidence="6">
    <location>
        <begin position="722"/>
        <end position="749"/>
    </location>
</feature>
<name>A0A158Q490_DRAME</name>
<evidence type="ECO:0000256" key="1">
    <source>
        <dbReference type="ARBA" id="ARBA00022536"/>
    </source>
</evidence>
<evidence type="ECO:0000313" key="11">
    <source>
        <dbReference type="Proteomes" id="UP000038040"/>
    </source>
</evidence>
<dbReference type="PANTHER" id="PTHR24049">
    <property type="entry name" value="CRUMBS FAMILY MEMBER"/>
    <property type="match status" value="1"/>
</dbReference>
<dbReference type="CDD" id="cd00110">
    <property type="entry name" value="LamG"/>
    <property type="match status" value="2"/>
</dbReference>
<dbReference type="GO" id="GO:0032991">
    <property type="term" value="C:protein-containing complex"/>
    <property type="evidence" value="ECO:0007669"/>
    <property type="project" value="TreeGrafter"/>
</dbReference>
<dbReference type="SMART" id="SM00181">
    <property type="entry name" value="EGF"/>
    <property type="match status" value="4"/>
</dbReference>
<feature type="domain" description="Laminin G" evidence="8">
    <location>
        <begin position="454"/>
        <end position="636"/>
    </location>
</feature>
<protein>
    <submittedName>
        <fullName evidence="13">EGF-like domain-containing protein</fullName>
    </submittedName>
</protein>
<feature type="disulfide bond" evidence="5">
    <location>
        <begin position="156"/>
        <end position="166"/>
    </location>
</feature>
<dbReference type="GO" id="GO:0005886">
    <property type="term" value="C:plasma membrane"/>
    <property type="evidence" value="ECO:0007669"/>
    <property type="project" value="TreeGrafter"/>
</dbReference>
<keyword evidence="6" id="KW-0175">Coiled coil</keyword>
<reference evidence="13" key="1">
    <citation type="submission" date="2016-04" db="UniProtKB">
        <authorList>
            <consortium name="WormBaseParasite"/>
        </authorList>
    </citation>
    <scope>IDENTIFICATION</scope>
</reference>
<dbReference type="SMART" id="SM00179">
    <property type="entry name" value="EGF_CA"/>
    <property type="match status" value="2"/>
</dbReference>
<feature type="domain" description="Laminin G" evidence="8">
    <location>
        <begin position="190"/>
        <end position="379"/>
    </location>
</feature>
<evidence type="ECO:0000256" key="6">
    <source>
        <dbReference type="SAM" id="Coils"/>
    </source>
</evidence>
<dbReference type="SMART" id="SM00282">
    <property type="entry name" value="LamG"/>
    <property type="match status" value="2"/>
</dbReference>
<keyword evidence="1 5" id="KW-0245">EGF-like domain</keyword>
<evidence type="ECO:0000256" key="3">
    <source>
        <dbReference type="ARBA" id="ARBA00022737"/>
    </source>
</evidence>
<keyword evidence="2" id="KW-0732">Signal</keyword>
<dbReference type="InterPro" id="IPR000742">
    <property type="entry name" value="EGF"/>
</dbReference>
<dbReference type="PROSITE" id="PS50026">
    <property type="entry name" value="EGF_3"/>
    <property type="match status" value="1"/>
</dbReference>
<evidence type="ECO:0000256" key="2">
    <source>
        <dbReference type="ARBA" id="ARBA00022729"/>
    </source>
</evidence>
<dbReference type="Pfam" id="PF02210">
    <property type="entry name" value="Laminin_G_2"/>
    <property type="match status" value="2"/>
</dbReference>
<keyword evidence="4 5" id="KW-1015">Disulfide bond</keyword>
<evidence type="ECO:0000313" key="10">
    <source>
        <dbReference type="EMBL" id="VDN58179.1"/>
    </source>
</evidence>
<evidence type="ECO:0000259" key="9">
    <source>
        <dbReference type="PROSITE" id="PS50026"/>
    </source>
</evidence>
<keyword evidence="12" id="KW-1185">Reference proteome</keyword>
<dbReference type="Proteomes" id="UP000274756">
    <property type="component" value="Unassembled WGS sequence"/>
</dbReference>
<gene>
    <name evidence="10" type="ORF">DME_LOCUS8152</name>
</gene>
<comment type="caution">
    <text evidence="5">Lacks conserved residue(s) required for the propagation of feature annotation.</text>
</comment>
<dbReference type="GO" id="GO:0005509">
    <property type="term" value="F:calcium ion binding"/>
    <property type="evidence" value="ECO:0007669"/>
    <property type="project" value="InterPro"/>
</dbReference>
<dbReference type="PROSITE" id="PS50025">
    <property type="entry name" value="LAM_G_DOMAIN"/>
    <property type="match status" value="2"/>
</dbReference>
<dbReference type="SUPFAM" id="SSF49899">
    <property type="entry name" value="Concanavalin A-like lectins/glucanases"/>
    <property type="match status" value="2"/>
</dbReference>
<dbReference type="EMBL" id="UYYG01001166">
    <property type="protein sequence ID" value="VDN58179.1"/>
    <property type="molecule type" value="Genomic_DNA"/>
</dbReference>
<evidence type="ECO:0000313" key="13">
    <source>
        <dbReference type="WBParaSite" id="DME_0000426901-mRNA-1"/>
    </source>
</evidence>
<evidence type="ECO:0000313" key="12">
    <source>
        <dbReference type="Proteomes" id="UP000274756"/>
    </source>
</evidence>
<dbReference type="AlphaFoldDB" id="A0A158Q490"/>
<evidence type="ECO:0000256" key="5">
    <source>
        <dbReference type="PROSITE-ProRule" id="PRU00076"/>
    </source>
</evidence>
<dbReference type="InterPro" id="IPR001881">
    <property type="entry name" value="EGF-like_Ca-bd_dom"/>
</dbReference>
<dbReference type="Gene3D" id="2.60.120.200">
    <property type="match status" value="2"/>
</dbReference>
<dbReference type="GO" id="GO:0045197">
    <property type="term" value="P:establishment or maintenance of epithelial cell apical/basal polarity"/>
    <property type="evidence" value="ECO:0007669"/>
    <property type="project" value="TreeGrafter"/>
</dbReference>
<dbReference type="InterPro" id="IPR013320">
    <property type="entry name" value="ConA-like_dom_sf"/>
</dbReference>
<keyword evidence="3" id="KW-0677">Repeat</keyword>